<dbReference type="InterPro" id="IPR023974">
    <property type="entry name" value="HxsD"/>
</dbReference>
<protein>
    <submittedName>
        <fullName evidence="1">His-Xaa-Ser system protein HsxD</fullName>
    </submittedName>
</protein>
<sequence length="108" mass="12324">MEKQQVPFQLGEDGMKGTILASKKFFERDSVLTVSGKYSEQYFVSVQPVGEFDVEITISAKAHSSLSEDLLKQFMNDLIDQQIRIDLQKEFGQLRNIIIEYAFSPVSK</sequence>
<dbReference type="EMBL" id="ADCP02000003">
    <property type="protein sequence ID" value="EFV44379.1"/>
    <property type="molecule type" value="Genomic_DNA"/>
</dbReference>
<evidence type="ECO:0000313" key="1">
    <source>
        <dbReference type="EMBL" id="EFV44379.1"/>
    </source>
</evidence>
<proteinExistence type="predicted"/>
<dbReference type="HOGENOM" id="CLU_168852_0_0_7"/>
<dbReference type="RefSeq" id="WP_005027220.1">
    <property type="nucleotide sequence ID" value="NZ_KE150240.1"/>
</dbReference>
<accession>E5Y6A7</accession>
<dbReference type="NCBIfam" id="TIGR03976">
    <property type="entry name" value="chp_LLNDYxLRE"/>
    <property type="match status" value="1"/>
</dbReference>
<keyword evidence="2" id="KW-1185">Reference proteome</keyword>
<dbReference type="OrthoDB" id="5465335at2"/>
<reference evidence="1 2" key="2">
    <citation type="submission" date="2013-04" db="EMBL/GenBank/DDBJ databases">
        <title>The Genome Sequence of Bilophila wadsworthia 3_1_6.</title>
        <authorList>
            <consortium name="The Broad Institute Genomics Platform"/>
            <person name="Earl A."/>
            <person name="Ward D."/>
            <person name="Feldgarden M."/>
            <person name="Gevers D."/>
            <person name="Sibley C."/>
            <person name="Strauss J."/>
            <person name="Allen-Vercoe E."/>
            <person name="Walker B."/>
            <person name="Young S."/>
            <person name="Zeng Q."/>
            <person name="Gargeya S."/>
            <person name="Fitzgerald M."/>
            <person name="Haas B."/>
            <person name="Abouelleil A."/>
            <person name="Allen A.W."/>
            <person name="Alvarado L."/>
            <person name="Arachchi H.M."/>
            <person name="Berlin A.M."/>
            <person name="Chapman S.B."/>
            <person name="Gainer-Dewar J."/>
            <person name="Goldberg J."/>
            <person name="Griggs A."/>
            <person name="Gujja S."/>
            <person name="Hansen M."/>
            <person name="Howarth C."/>
            <person name="Imamovic A."/>
            <person name="Ireland A."/>
            <person name="Larimer J."/>
            <person name="McCowan C."/>
            <person name="Murphy C."/>
            <person name="Pearson M."/>
            <person name="Poon T.W."/>
            <person name="Priest M."/>
            <person name="Roberts A."/>
            <person name="Saif S."/>
            <person name="Shea T."/>
            <person name="Sisk P."/>
            <person name="Sykes S."/>
            <person name="Wortman J."/>
            <person name="Nusbaum C."/>
            <person name="Birren B."/>
        </authorList>
    </citation>
    <scope>NUCLEOTIDE SEQUENCE [LARGE SCALE GENOMIC DNA]</scope>
    <source>
        <strain evidence="1 2">3_1_6</strain>
    </source>
</reference>
<evidence type="ECO:0000313" key="2">
    <source>
        <dbReference type="Proteomes" id="UP000006034"/>
    </source>
</evidence>
<comment type="caution">
    <text evidence="1">The sequence shown here is derived from an EMBL/GenBank/DDBJ whole genome shotgun (WGS) entry which is preliminary data.</text>
</comment>
<dbReference type="AlphaFoldDB" id="E5Y6A7"/>
<gene>
    <name evidence="1" type="ORF">HMPREF0179_01720</name>
</gene>
<dbReference type="STRING" id="563192.HMPREF0179_01720"/>
<dbReference type="Proteomes" id="UP000006034">
    <property type="component" value="Unassembled WGS sequence"/>
</dbReference>
<reference evidence="1 2" key="1">
    <citation type="submission" date="2010-10" db="EMBL/GenBank/DDBJ databases">
        <authorList>
            <consortium name="The Broad Institute Genome Sequencing Platform"/>
            <person name="Ward D."/>
            <person name="Earl A."/>
            <person name="Feldgarden M."/>
            <person name="Young S.K."/>
            <person name="Gargeya S."/>
            <person name="Zeng Q."/>
            <person name="Alvarado L."/>
            <person name="Berlin A."/>
            <person name="Bochicchio J."/>
            <person name="Chapman S.B."/>
            <person name="Chen Z."/>
            <person name="Freedman E."/>
            <person name="Gellesch M."/>
            <person name="Goldberg J."/>
            <person name="Griggs A."/>
            <person name="Gujja S."/>
            <person name="Heilman E."/>
            <person name="Heiman D."/>
            <person name="Howarth C."/>
            <person name="Mehta T."/>
            <person name="Neiman D."/>
            <person name="Pearson M."/>
            <person name="Roberts A."/>
            <person name="Saif S."/>
            <person name="Shea T."/>
            <person name="Shenoy N."/>
            <person name="Sisk P."/>
            <person name="Stolte C."/>
            <person name="Sykes S."/>
            <person name="White J."/>
            <person name="Yandava C."/>
            <person name="Allen-Vercoe E."/>
            <person name="Sibley C."/>
            <person name="Ambrose C.E."/>
            <person name="Strauss J."/>
            <person name="Daigneault M."/>
            <person name="Haas B."/>
            <person name="Nusbaum C."/>
            <person name="Birren B."/>
        </authorList>
    </citation>
    <scope>NUCLEOTIDE SEQUENCE [LARGE SCALE GENOMIC DNA]</scope>
    <source>
        <strain evidence="1 2">3_1_6</strain>
    </source>
</reference>
<organism evidence="1 2">
    <name type="scientific">Bilophila wadsworthia (strain 3_1_6)</name>
    <dbReference type="NCBI Taxonomy" id="563192"/>
    <lineage>
        <taxon>Bacteria</taxon>
        <taxon>Pseudomonadati</taxon>
        <taxon>Thermodesulfobacteriota</taxon>
        <taxon>Desulfovibrionia</taxon>
        <taxon>Desulfovibrionales</taxon>
        <taxon>Desulfovibrionaceae</taxon>
        <taxon>Bilophila</taxon>
    </lineage>
</organism>
<name>E5Y6A7_BILW3</name>
<dbReference type="eggNOG" id="ENOG5033AEA">
    <property type="taxonomic scope" value="Bacteria"/>
</dbReference>
<dbReference type="GeneID" id="78087694"/>